<evidence type="ECO:0000259" key="6">
    <source>
        <dbReference type="Pfam" id="PF04932"/>
    </source>
</evidence>
<keyword evidence="4 5" id="KW-0472">Membrane</keyword>
<dbReference type="Proteomes" id="UP000654108">
    <property type="component" value="Unassembled WGS sequence"/>
</dbReference>
<feature type="transmembrane region" description="Helical" evidence="5">
    <location>
        <begin position="200"/>
        <end position="217"/>
    </location>
</feature>
<proteinExistence type="predicted"/>
<evidence type="ECO:0000256" key="1">
    <source>
        <dbReference type="ARBA" id="ARBA00004141"/>
    </source>
</evidence>
<feature type="domain" description="O-antigen ligase-related" evidence="6">
    <location>
        <begin position="185"/>
        <end position="335"/>
    </location>
</feature>
<dbReference type="EMBL" id="JACYFU010000002">
    <property type="protein sequence ID" value="MBD8066004.1"/>
    <property type="molecule type" value="Genomic_DNA"/>
</dbReference>
<evidence type="ECO:0000313" key="7">
    <source>
        <dbReference type="EMBL" id="MBD8066004.1"/>
    </source>
</evidence>
<feature type="transmembrane region" description="Helical" evidence="5">
    <location>
        <begin position="224"/>
        <end position="244"/>
    </location>
</feature>
<dbReference type="Pfam" id="PF04932">
    <property type="entry name" value="Wzy_C"/>
    <property type="match status" value="1"/>
</dbReference>
<keyword evidence="2 5" id="KW-0812">Transmembrane</keyword>
<comment type="caution">
    <text evidence="7">The sequence shown here is derived from an EMBL/GenBank/DDBJ whole genome shotgun (WGS) entry which is preliminary data.</text>
</comment>
<evidence type="ECO:0000256" key="2">
    <source>
        <dbReference type="ARBA" id="ARBA00022692"/>
    </source>
</evidence>
<name>A0A927ISZ1_9HYPH</name>
<keyword evidence="3 5" id="KW-1133">Transmembrane helix</keyword>
<feature type="transmembrane region" description="Helical" evidence="5">
    <location>
        <begin position="356"/>
        <end position="375"/>
    </location>
</feature>
<gene>
    <name evidence="7" type="ORF">IC608_11010</name>
</gene>
<comment type="subcellular location">
    <subcellularLocation>
        <location evidence="1">Membrane</location>
        <topology evidence="1">Multi-pass membrane protein</topology>
    </subcellularLocation>
</comment>
<organism evidence="7 8">
    <name type="scientific">Devosia oryzisoli</name>
    <dbReference type="NCBI Taxonomy" id="2774138"/>
    <lineage>
        <taxon>Bacteria</taxon>
        <taxon>Pseudomonadati</taxon>
        <taxon>Pseudomonadota</taxon>
        <taxon>Alphaproteobacteria</taxon>
        <taxon>Hyphomicrobiales</taxon>
        <taxon>Devosiaceae</taxon>
        <taxon>Devosia</taxon>
    </lineage>
</organism>
<dbReference type="InterPro" id="IPR051533">
    <property type="entry name" value="WaaL-like"/>
</dbReference>
<evidence type="ECO:0000313" key="8">
    <source>
        <dbReference type="Proteomes" id="UP000654108"/>
    </source>
</evidence>
<feature type="transmembrane region" description="Helical" evidence="5">
    <location>
        <begin position="153"/>
        <end position="171"/>
    </location>
</feature>
<keyword evidence="7" id="KW-0436">Ligase</keyword>
<feature type="transmembrane region" description="Helical" evidence="5">
    <location>
        <begin position="111"/>
        <end position="133"/>
    </location>
</feature>
<evidence type="ECO:0000256" key="3">
    <source>
        <dbReference type="ARBA" id="ARBA00022989"/>
    </source>
</evidence>
<reference evidence="7" key="1">
    <citation type="submission" date="2020-09" db="EMBL/GenBank/DDBJ databases">
        <title>Genome seq and assembly of Devosia sp.</title>
        <authorList>
            <person name="Chhetri G."/>
        </authorList>
    </citation>
    <scope>NUCLEOTIDE SEQUENCE</scope>
    <source>
        <strain evidence="7">PTR5</strain>
    </source>
</reference>
<feature type="transmembrane region" description="Helical" evidence="5">
    <location>
        <begin position="178"/>
        <end position="194"/>
    </location>
</feature>
<feature type="transmembrane region" description="Helical" evidence="5">
    <location>
        <begin position="5"/>
        <end position="21"/>
    </location>
</feature>
<evidence type="ECO:0000256" key="5">
    <source>
        <dbReference type="SAM" id="Phobius"/>
    </source>
</evidence>
<sequence>MAASLSKIVILISIVAISAMAPVAPEAANVIWLASGLTGLFLLRRKDVALLRRPVVWMSLAALSLMAIAYVAGSRSLGGLIGLVYFVPLFVIWPLMAAAKRAAAAGPGLGSGQWSLLLGVLGLCGVAGAAVIAINEVATTMTERAGGTVANPIHFADVALLAGALSTAGLLSGNRARYVFLLGPVLALGAVILSGTRGAVVAAAVMLLTAIAVAAMLRLISLKAVLLLIGSFVVVGVVGALLGASQLSGIQRVLADFGDVVRTGLPTDHSTSLRLQMYLGGLRAFMQSPIYGHGPMDFTSVAGALADTPFQNVPHLHNDLADFAASAGIIGLVVYALLMLAPIAEVASAPASRAKYELLVLVITLVTGFVVMGLTNAMFGILNVTTSYAGLSVIAGLLAGSITNEHQVGRLQNP</sequence>
<feature type="transmembrane region" description="Helical" evidence="5">
    <location>
        <begin position="381"/>
        <end position="402"/>
    </location>
</feature>
<dbReference type="AlphaFoldDB" id="A0A927ISZ1"/>
<dbReference type="RefSeq" id="WP_191775266.1">
    <property type="nucleotide sequence ID" value="NZ_JACYFU010000002.1"/>
</dbReference>
<dbReference type="GO" id="GO:0016874">
    <property type="term" value="F:ligase activity"/>
    <property type="evidence" value="ECO:0007669"/>
    <property type="project" value="UniProtKB-KW"/>
</dbReference>
<feature type="transmembrane region" description="Helical" evidence="5">
    <location>
        <begin position="55"/>
        <end position="73"/>
    </location>
</feature>
<evidence type="ECO:0000256" key="4">
    <source>
        <dbReference type="ARBA" id="ARBA00023136"/>
    </source>
</evidence>
<dbReference type="InterPro" id="IPR007016">
    <property type="entry name" value="O-antigen_ligase-rel_domated"/>
</dbReference>
<protein>
    <submittedName>
        <fullName evidence="7">O-antigen ligase family protein</fullName>
    </submittedName>
</protein>
<keyword evidence="8" id="KW-1185">Reference proteome</keyword>
<dbReference type="PANTHER" id="PTHR37422">
    <property type="entry name" value="TEICHURONIC ACID BIOSYNTHESIS PROTEIN TUAE"/>
    <property type="match status" value="1"/>
</dbReference>
<feature type="transmembrane region" description="Helical" evidence="5">
    <location>
        <begin position="323"/>
        <end position="344"/>
    </location>
</feature>
<feature type="transmembrane region" description="Helical" evidence="5">
    <location>
        <begin position="79"/>
        <end position="99"/>
    </location>
</feature>
<accession>A0A927ISZ1</accession>
<dbReference type="PANTHER" id="PTHR37422:SF23">
    <property type="entry name" value="TEICHURONIC ACID BIOSYNTHESIS PROTEIN TUAE"/>
    <property type="match status" value="1"/>
</dbReference>
<dbReference type="GO" id="GO:0016020">
    <property type="term" value="C:membrane"/>
    <property type="evidence" value="ECO:0007669"/>
    <property type="project" value="UniProtKB-SubCell"/>
</dbReference>